<evidence type="ECO:0000256" key="1">
    <source>
        <dbReference type="SAM" id="MobiDB-lite"/>
    </source>
</evidence>
<name>A0A8H6G593_9LECA</name>
<accession>A0A8H6G593</accession>
<dbReference type="GeneID" id="59283113"/>
<feature type="compositionally biased region" description="Pro residues" evidence="1">
    <location>
        <begin position="33"/>
        <end position="45"/>
    </location>
</feature>
<feature type="region of interest" description="Disordered" evidence="1">
    <location>
        <begin position="1"/>
        <end position="89"/>
    </location>
</feature>
<reference evidence="2 3" key="1">
    <citation type="journal article" date="2020" name="Genomics">
        <title>Complete, high-quality genomes from long-read metagenomic sequencing of two wolf lichen thalli reveals enigmatic genome architecture.</title>
        <authorList>
            <person name="McKenzie S.K."/>
            <person name="Walston R.F."/>
            <person name="Allen J.L."/>
        </authorList>
    </citation>
    <scope>NUCLEOTIDE SEQUENCE [LARGE SCALE GENOMIC DNA]</scope>
    <source>
        <strain evidence="2">WasteWater2</strain>
    </source>
</reference>
<organism evidence="2 3">
    <name type="scientific">Letharia columbiana</name>
    <dbReference type="NCBI Taxonomy" id="112416"/>
    <lineage>
        <taxon>Eukaryota</taxon>
        <taxon>Fungi</taxon>
        <taxon>Dikarya</taxon>
        <taxon>Ascomycota</taxon>
        <taxon>Pezizomycotina</taxon>
        <taxon>Lecanoromycetes</taxon>
        <taxon>OSLEUM clade</taxon>
        <taxon>Lecanoromycetidae</taxon>
        <taxon>Lecanorales</taxon>
        <taxon>Lecanorineae</taxon>
        <taxon>Parmeliaceae</taxon>
        <taxon>Letharia</taxon>
    </lineage>
</organism>
<dbReference type="Proteomes" id="UP000578531">
    <property type="component" value="Unassembled WGS sequence"/>
</dbReference>
<dbReference type="AlphaFoldDB" id="A0A8H6G593"/>
<dbReference type="RefSeq" id="XP_037170025.1">
    <property type="nucleotide sequence ID" value="XM_037303378.1"/>
</dbReference>
<feature type="compositionally biased region" description="Low complexity" evidence="1">
    <location>
        <begin position="12"/>
        <end position="32"/>
    </location>
</feature>
<protein>
    <submittedName>
        <fullName evidence="2">Uncharacterized protein</fullName>
    </submittedName>
</protein>
<proteinExistence type="predicted"/>
<feature type="compositionally biased region" description="Polar residues" evidence="1">
    <location>
        <begin position="49"/>
        <end position="69"/>
    </location>
</feature>
<gene>
    <name evidence="2" type="ORF">HO173_001439</name>
</gene>
<evidence type="ECO:0000313" key="2">
    <source>
        <dbReference type="EMBL" id="KAF6240766.1"/>
    </source>
</evidence>
<evidence type="ECO:0000313" key="3">
    <source>
        <dbReference type="Proteomes" id="UP000578531"/>
    </source>
</evidence>
<dbReference type="EMBL" id="JACCJC010000003">
    <property type="protein sequence ID" value="KAF6240766.1"/>
    <property type="molecule type" value="Genomic_DNA"/>
</dbReference>
<comment type="caution">
    <text evidence="2">The sequence shown here is derived from an EMBL/GenBank/DDBJ whole genome shotgun (WGS) entry which is preliminary data.</text>
</comment>
<keyword evidence="3" id="KW-1185">Reference proteome</keyword>
<sequence length="137" mass="15153">MATESINDAGYDSMPSLTTDTSSSSLPKSPTKSVPPSPPPPPPMPYRSRAQSPKTAQEPNHPSYTSQECKSAPLNRLTSGYTSDRHGAPEPCVFRKVYYFFFFFYGTLRDPKTLSHTLGNPHRILIPPACLGHRLLM</sequence>